<dbReference type="EC" id="1.1.1.-" evidence="3"/>
<evidence type="ECO:0000313" key="3">
    <source>
        <dbReference type="EMBL" id="MFC3762597.1"/>
    </source>
</evidence>
<accession>A0ABV7YD91</accession>
<protein>
    <submittedName>
        <fullName evidence="3">SDR family NAD(P)-dependent oxidoreductase</fullName>
        <ecNumber evidence="3">1.1.1.-</ecNumber>
    </submittedName>
</protein>
<comment type="caution">
    <text evidence="3">The sequence shown here is derived from an EMBL/GenBank/DDBJ whole genome shotgun (WGS) entry which is preliminary data.</text>
</comment>
<keyword evidence="4" id="KW-1185">Reference proteome</keyword>
<comment type="similarity">
    <text evidence="1">Belongs to the short-chain dehydrogenases/reductases (SDR) family.</text>
</comment>
<dbReference type="PANTHER" id="PTHR42760">
    <property type="entry name" value="SHORT-CHAIN DEHYDROGENASES/REDUCTASES FAMILY MEMBER"/>
    <property type="match status" value="1"/>
</dbReference>
<organism evidence="3 4">
    <name type="scientific">Tenggerimyces flavus</name>
    <dbReference type="NCBI Taxonomy" id="1708749"/>
    <lineage>
        <taxon>Bacteria</taxon>
        <taxon>Bacillati</taxon>
        <taxon>Actinomycetota</taxon>
        <taxon>Actinomycetes</taxon>
        <taxon>Propionibacteriales</taxon>
        <taxon>Nocardioidaceae</taxon>
        <taxon>Tenggerimyces</taxon>
    </lineage>
</organism>
<dbReference type="PANTHER" id="PTHR42760:SF133">
    <property type="entry name" value="3-OXOACYL-[ACYL-CARRIER-PROTEIN] REDUCTASE"/>
    <property type="match status" value="1"/>
</dbReference>
<dbReference type="GO" id="GO:0016491">
    <property type="term" value="F:oxidoreductase activity"/>
    <property type="evidence" value="ECO:0007669"/>
    <property type="project" value="UniProtKB-KW"/>
</dbReference>
<dbReference type="Pfam" id="PF13561">
    <property type="entry name" value="adh_short_C2"/>
    <property type="match status" value="1"/>
</dbReference>
<dbReference type="PRINTS" id="PR00081">
    <property type="entry name" value="GDHRDH"/>
</dbReference>
<evidence type="ECO:0000313" key="4">
    <source>
        <dbReference type="Proteomes" id="UP001595699"/>
    </source>
</evidence>
<dbReference type="RefSeq" id="WP_205118880.1">
    <property type="nucleotide sequence ID" value="NZ_JAFBCM010000001.1"/>
</dbReference>
<sequence length="255" mass="26529">MLRFEGKAALVTGAAHGIGRAIAERLAGEGARVALADLDLAAAEALASELGGGAQAVRCDVTDDEDVRTAIGTAVEQLGGLDVLVNNAGQGSGVPFDEGDDAHWQQQLDLNLFGAVRCTRAALPQLLRGKGNVVSIGSVNGIAAFGDIAYSTAKAGLQNLVKNLTKQYGPRGLRFNVVAPGTIRTRNWDGREDMLRHLAQRLYPLRRVGEPADIAAAVAFLASDDASWISGITLPVEGGALSGPASSWSEEDSDD</sequence>
<dbReference type="InterPro" id="IPR036291">
    <property type="entry name" value="NAD(P)-bd_dom_sf"/>
</dbReference>
<dbReference type="InterPro" id="IPR002347">
    <property type="entry name" value="SDR_fam"/>
</dbReference>
<reference evidence="4" key="1">
    <citation type="journal article" date="2019" name="Int. J. Syst. Evol. Microbiol.">
        <title>The Global Catalogue of Microorganisms (GCM) 10K type strain sequencing project: providing services to taxonomists for standard genome sequencing and annotation.</title>
        <authorList>
            <consortium name="The Broad Institute Genomics Platform"/>
            <consortium name="The Broad Institute Genome Sequencing Center for Infectious Disease"/>
            <person name="Wu L."/>
            <person name="Ma J."/>
        </authorList>
    </citation>
    <scope>NUCLEOTIDE SEQUENCE [LARGE SCALE GENOMIC DNA]</scope>
    <source>
        <strain evidence="4">CGMCC 4.7241</strain>
    </source>
</reference>
<dbReference type="CDD" id="cd05233">
    <property type="entry name" value="SDR_c"/>
    <property type="match status" value="1"/>
</dbReference>
<keyword evidence="2 3" id="KW-0560">Oxidoreductase</keyword>
<name>A0ABV7YD91_9ACTN</name>
<evidence type="ECO:0000256" key="1">
    <source>
        <dbReference type="ARBA" id="ARBA00006484"/>
    </source>
</evidence>
<proteinExistence type="inferred from homology"/>
<evidence type="ECO:0000256" key="2">
    <source>
        <dbReference type="ARBA" id="ARBA00023002"/>
    </source>
</evidence>
<dbReference type="SUPFAM" id="SSF51735">
    <property type="entry name" value="NAD(P)-binding Rossmann-fold domains"/>
    <property type="match status" value="1"/>
</dbReference>
<dbReference type="Proteomes" id="UP001595699">
    <property type="component" value="Unassembled WGS sequence"/>
</dbReference>
<dbReference type="PRINTS" id="PR00080">
    <property type="entry name" value="SDRFAMILY"/>
</dbReference>
<gene>
    <name evidence="3" type="ORF">ACFOUW_17270</name>
</gene>
<dbReference type="EMBL" id="JBHRZH010000015">
    <property type="protein sequence ID" value="MFC3762597.1"/>
    <property type="molecule type" value="Genomic_DNA"/>
</dbReference>
<dbReference type="Gene3D" id="3.40.50.720">
    <property type="entry name" value="NAD(P)-binding Rossmann-like Domain"/>
    <property type="match status" value="1"/>
</dbReference>